<dbReference type="CDD" id="cd18186">
    <property type="entry name" value="BTB_POZ_ZBTB_KLHL-like"/>
    <property type="match status" value="1"/>
</dbReference>
<evidence type="ECO:0000313" key="2">
    <source>
        <dbReference type="EMBL" id="KAH0561620.1"/>
    </source>
</evidence>
<reference evidence="2 3" key="1">
    <citation type="journal article" date="2021" name="J. Hered.">
        <title>A chromosome-level genome assembly of the parasitoid wasp, Cotesia glomerata (Hymenoptera: Braconidae).</title>
        <authorList>
            <person name="Pinto B.J."/>
            <person name="Weis J.J."/>
            <person name="Gamble T."/>
            <person name="Ode P.J."/>
            <person name="Paul R."/>
            <person name="Zaspel J.M."/>
        </authorList>
    </citation>
    <scope>NUCLEOTIDE SEQUENCE [LARGE SCALE GENOMIC DNA]</scope>
    <source>
        <strain evidence="2">CgM1</strain>
    </source>
</reference>
<organism evidence="2 3">
    <name type="scientific">Cotesia glomerata</name>
    <name type="common">Lepidopteran parasitic wasp</name>
    <name type="synonym">Apanteles glomeratus</name>
    <dbReference type="NCBI Taxonomy" id="32391"/>
    <lineage>
        <taxon>Eukaryota</taxon>
        <taxon>Metazoa</taxon>
        <taxon>Ecdysozoa</taxon>
        <taxon>Arthropoda</taxon>
        <taxon>Hexapoda</taxon>
        <taxon>Insecta</taxon>
        <taxon>Pterygota</taxon>
        <taxon>Neoptera</taxon>
        <taxon>Endopterygota</taxon>
        <taxon>Hymenoptera</taxon>
        <taxon>Apocrita</taxon>
        <taxon>Ichneumonoidea</taxon>
        <taxon>Braconidae</taxon>
        <taxon>Microgastrinae</taxon>
        <taxon>Cotesia</taxon>
    </lineage>
</organism>
<gene>
    <name evidence="2" type="ORF">KQX54_018123</name>
</gene>
<dbReference type="Gene3D" id="1.25.40.420">
    <property type="match status" value="1"/>
</dbReference>
<dbReference type="Gene3D" id="3.30.710.10">
    <property type="entry name" value="Potassium Channel Kv1.1, Chain A"/>
    <property type="match status" value="1"/>
</dbReference>
<dbReference type="Pfam" id="PF00651">
    <property type="entry name" value="BTB"/>
    <property type="match status" value="1"/>
</dbReference>
<dbReference type="SMART" id="SM00225">
    <property type="entry name" value="BTB"/>
    <property type="match status" value="1"/>
</dbReference>
<keyword evidence="3" id="KW-1185">Reference proteome</keyword>
<dbReference type="SUPFAM" id="SSF54695">
    <property type="entry name" value="POZ domain"/>
    <property type="match status" value="1"/>
</dbReference>
<protein>
    <recommendedName>
        <fullName evidence="1">BTB domain-containing protein</fullName>
    </recommendedName>
</protein>
<accession>A0AAV7IJJ4</accession>
<dbReference type="PANTHER" id="PTHR24413">
    <property type="entry name" value="SPECKLE-TYPE POZ PROTEIN"/>
    <property type="match status" value="1"/>
</dbReference>
<comment type="caution">
    <text evidence="2">The sequence shown here is derived from an EMBL/GenBank/DDBJ whole genome shotgun (WGS) entry which is preliminary data.</text>
</comment>
<dbReference type="CDD" id="cd14733">
    <property type="entry name" value="BACK"/>
    <property type="match status" value="1"/>
</dbReference>
<proteinExistence type="predicted"/>
<evidence type="ECO:0000313" key="3">
    <source>
        <dbReference type="Proteomes" id="UP000826195"/>
    </source>
</evidence>
<evidence type="ECO:0000259" key="1">
    <source>
        <dbReference type="PROSITE" id="PS50097"/>
    </source>
</evidence>
<name>A0AAV7IJJ4_COTGL</name>
<dbReference type="EMBL" id="JAHXZJ010000374">
    <property type="protein sequence ID" value="KAH0561620.1"/>
    <property type="molecule type" value="Genomic_DNA"/>
</dbReference>
<sequence>MSLTIDEKKDNYVKVTWSVKLCEFIAKFYHSDQFGIDNIKNVSFKSEFASINVKIGKVSIKKFHLWSFSCCFKDIIMQKYETVDKIIPMTCDDGTRQNVYELKITCEINWTDSEKSSLCNNPCDEVERFYNSEELCDVTIIVDQVRIPAHKVVLATHSEVFAKMLQSEMKEAKNNEINIEDLDPEIILEMLHYCYKGTLKTRNDVQIVLQVLKVADIYQIIKLKEICEYRLIMNMSTDNVLNIIDVADDHNAVNLRQEAIEFIVDHYETVFASDKFKELFFRKQEMMFEVVRALSNK</sequence>
<dbReference type="Proteomes" id="UP000826195">
    <property type="component" value="Unassembled WGS sequence"/>
</dbReference>
<feature type="domain" description="BTB" evidence="1">
    <location>
        <begin position="136"/>
        <end position="203"/>
    </location>
</feature>
<dbReference type="InterPro" id="IPR011333">
    <property type="entry name" value="SKP1/BTB/POZ_sf"/>
</dbReference>
<dbReference type="AlphaFoldDB" id="A0AAV7IJJ4"/>
<dbReference type="PROSITE" id="PS50097">
    <property type="entry name" value="BTB"/>
    <property type="match status" value="1"/>
</dbReference>
<dbReference type="InterPro" id="IPR000210">
    <property type="entry name" value="BTB/POZ_dom"/>
</dbReference>